<dbReference type="InterPro" id="IPR013324">
    <property type="entry name" value="RNA_pol_sigma_r3/r4-like"/>
</dbReference>
<dbReference type="InterPro" id="IPR014284">
    <property type="entry name" value="RNA_pol_sigma-70_dom"/>
</dbReference>
<name>A0A248UDY3_9HYPH</name>
<evidence type="ECO:0000259" key="5">
    <source>
        <dbReference type="Pfam" id="PF04542"/>
    </source>
</evidence>
<dbReference type="EMBL" id="CP022603">
    <property type="protein sequence ID" value="ASV84611.1"/>
    <property type="molecule type" value="Genomic_DNA"/>
</dbReference>
<feature type="domain" description="RNA polymerase sigma-70 region 2" evidence="5">
    <location>
        <begin position="7"/>
        <end position="75"/>
    </location>
</feature>
<dbReference type="AlphaFoldDB" id="A0A248UDY3"/>
<dbReference type="InterPro" id="IPR036388">
    <property type="entry name" value="WH-like_DNA-bd_sf"/>
</dbReference>
<dbReference type="Pfam" id="PF04542">
    <property type="entry name" value="Sigma70_r2"/>
    <property type="match status" value="1"/>
</dbReference>
<evidence type="ECO:0000313" key="8">
    <source>
        <dbReference type="Proteomes" id="UP000215256"/>
    </source>
</evidence>
<dbReference type="PANTHER" id="PTHR43133:SF63">
    <property type="entry name" value="RNA POLYMERASE SIGMA FACTOR FECI-RELATED"/>
    <property type="match status" value="1"/>
</dbReference>
<evidence type="ECO:0000256" key="3">
    <source>
        <dbReference type="ARBA" id="ARBA00023082"/>
    </source>
</evidence>
<dbReference type="GO" id="GO:0016987">
    <property type="term" value="F:sigma factor activity"/>
    <property type="evidence" value="ECO:0007669"/>
    <property type="project" value="UniProtKB-KW"/>
</dbReference>
<dbReference type="Pfam" id="PF08281">
    <property type="entry name" value="Sigma70_r4_2"/>
    <property type="match status" value="1"/>
</dbReference>
<dbReference type="InterPro" id="IPR013325">
    <property type="entry name" value="RNA_pol_sigma_r2"/>
</dbReference>
<dbReference type="InterPro" id="IPR039425">
    <property type="entry name" value="RNA_pol_sigma-70-like"/>
</dbReference>
<dbReference type="SUPFAM" id="SSF88659">
    <property type="entry name" value="Sigma3 and sigma4 domains of RNA polymerase sigma factors"/>
    <property type="match status" value="1"/>
</dbReference>
<dbReference type="Gene3D" id="1.10.1740.10">
    <property type="match status" value="1"/>
</dbReference>
<dbReference type="KEGG" id="och:CES85_5406"/>
<dbReference type="Gene3D" id="1.10.10.10">
    <property type="entry name" value="Winged helix-like DNA-binding domain superfamily/Winged helix DNA-binding domain"/>
    <property type="match status" value="1"/>
</dbReference>
<evidence type="ECO:0000256" key="1">
    <source>
        <dbReference type="ARBA" id="ARBA00010641"/>
    </source>
</evidence>
<evidence type="ECO:0000256" key="4">
    <source>
        <dbReference type="ARBA" id="ARBA00023163"/>
    </source>
</evidence>
<comment type="similarity">
    <text evidence="1">Belongs to the sigma-70 factor family. ECF subfamily.</text>
</comment>
<dbReference type="InterPro" id="IPR007627">
    <property type="entry name" value="RNA_pol_sigma70_r2"/>
</dbReference>
<evidence type="ECO:0000259" key="6">
    <source>
        <dbReference type="Pfam" id="PF08281"/>
    </source>
</evidence>
<dbReference type="GO" id="GO:0003677">
    <property type="term" value="F:DNA binding"/>
    <property type="evidence" value="ECO:0007669"/>
    <property type="project" value="InterPro"/>
</dbReference>
<dbReference type="SUPFAM" id="SSF88946">
    <property type="entry name" value="Sigma2 domain of RNA polymerase sigma factors"/>
    <property type="match status" value="1"/>
</dbReference>
<evidence type="ECO:0000256" key="2">
    <source>
        <dbReference type="ARBA" id="ARBA00023015"/>
    </source>
</evidence>
<dbReference type="PANTHER" id="PTHR43133">
    <property type="entry name" value="RNA POLYMERASE ECF-TYPE SIGMA FACTO"/>
    <property type="match status" value="1"/>
</dbReference>
<keyword evidence="2" id="KW-0805">Transcription regulation</keyword>
<gene>
    <name evidence="7" type="ORF">CES85_5406</name>
</gene>
<proteinExistence type="inferred from homology"/>
<dbReference type="NCBIfam" id="TIGR02937">
    <property type="entry name" value="sigma70-ECF"/>
    <property type="match status" value="1"/>
</dbReference>
<feature type="domain" description="RNA polymerase sigma factor 70 region 4 type 2" evidence="6">
    <location>
        <begin position="109"/>
        <end position="160"/>
    </location>
</feature>
<organism evidence="7 8">
    <name type="scientific">Ochrobactrum quorumnocens</name>
    <dbReference type="NCBI Taxonomy" id="271865"/>
    <lineage>
        <taxon>Bacteria</taxon>
        <taxon>Pseudomonadati</taxon>
        <taxon>Pseudomonadota</taxon>
        <taxon>Alphaproteobacteria</taxon>
        <taxon>Hyphomicrobiales</taxon>
        <taxon>Brucellaceae</taxon>
        <taxon>Brucella/Ochrobactrum group</taxon>
        <taxon>Ochrobactrum</taxon>
    </lineage>
</organism>
<dbReference type="InterPro" id="IPR013249">
    <property type="entry name" value="RNA_pol_sigma70_r4_t2"/>
</dbReference>
<evidence type="ECO:0000313" key="7">
    <source>
        <dbReference type="EMBL" id="ASV84611.1"/>
    </source>
</evidence>
<dbReference type="OrthoDB" id="9794372at2"/>
<dbReference type="GO" id="GO:0006352">
    <property type="term" value="P:DNA-templated transcription initiation"/>
    <property type="evidence" value="ECO:0007669"/>
    <property type="project" value="InterPro"/>
</dbReference>
<sequence length="171" mass="20042">MWNVQRLFQNHARELNRFFRRRGHNAETAADLTQDTFVRVMSATSSGSSGKDNNPRAYLHQIARNLSIDLYRRERIVEYVNMPDEEWHRVADATPTPETIVYDRQRLIIIEKALLELPDQTRRAFELHRLEEKTIAEVANELGLSVSRTWTLIKRGYVHLRARLLEVSSSI</sequence>
<protein>
    <submittedName>
        <fullName evidence="7">RNA polymerase sigma factor, sigma-70 family protein</fullName>
    </submittedName>
</protein>
<dbReference type="RefSeq" id="WP_095445297.1">
    <property type="nucleotide sequence ID" value="NZ_CP022603.1"/>
</dbReference>
<accession>A0A248UDY3</accession>
<dbReference type="CDD" id="cd06171">
    <property type="entry name" value="Sigma70_r4"/>
    <property type="match status" value="1"/>
</dbReference>
<keyword evidence="4" id="KW-0804">Transcription</keyword>
<reference evidence="7 8" key="1">
    <citation type="submission" date="2017-07" db="EMBL/GenBank/DDBJ databases">
        <title>Phylogenetic study on the rhizospheric bacterium Ochrobactrum sp. A44.</title>
        <authorList>
            <person name="Krzyzanowska D.M."/>
            <person name="Ossowicki A."/>
            <person name="Rajewska M."/>
            <person name="Maciag T."/>
            <person name="Kaczynski Z."/>
            <person name="Czerwicka M."/>
            <person name="Jafra S."/>
        </authorList>
    </citation>
    <scope>NUCLEOTIDE SEQUENCE [LARGE SCALE GENOMIC DNA]</scope>
    <source>
        <strain evidence="7 8">A44</strain>
    </source>
</reference>
<keyword evidence="3" id="KW-0731">Sigma factor</keyword>
<dbReference type="Proteomes" id="UP000215256">
    <property type="component" value="Chromosome 2"/>
</dbReference>